<dbReference type="Gene3D" id="1.20.1600.10">
    <property type="entry name" value="Outer membrane efflux proteins (OEP)"/>
    <property type="match status" value="1"/>
</dbReference>
<sequence length="840" mass="92610">MQRWARMALGASFLMGAIIGCTSTEPKVHYIGKAKLKYYEDAEMDLAYPAHVEGDPTLALSSEMPRTVRDRRHDEIWDLTLADAIRIALENNDVIRTVSASRGQVGTFGLNTTALISGNNTPSVYDPAIQNTNVLNGARGVEAALADFDATFSTSMVWGRQERLLNNSFVAGLAGSPTPFELVTETGAFRSAITKQTATGGTITVSHDWDYEGNNTFSPAQIFPSVYEGNVALSLRQPVLAGGGVDYTRVAGPIGTTPTPVAAVNQGVVIARINNDITLTDFEINSRDLLKSVEDTYWNLYLTYRNYKTALEQRNSALRSWRESKARLDIGGVRGFRPADEAQARDFYFETRATVETVLNSLYSTEGELRRLLGLPVNDGRIIRPIDEPSTAEFMPDWPASVAESLMFRPELRQLKWEIQSLDLQRRAAMNLTRPRLDAVAGYQVNGFGDDLINKSQTGPYDDAYATLLRNDQTQWSLGFEFSVPIGLRQAHSQVRNIELQLMKARRVLSVAELDVSHEVADAMQQIALRYQTAQSNFNRRIAAKRRTELFEEEYKAGTVTLDEVLRAQSSLAQAESAYFTSLVNYNQAIAQLQFAKGTLLDWNNVRLAEGGWTPRAYQQALRKAWERSHGIHNPLLKDAPPPFAIPDDSRVLVMPDGRESGAMDVMPLPPSPLPADEINGTISDGEAKTLEDMQKSSPTLAPPAPPASEGLEARATSPEVRPPSLDKEWGVDDFLMPTKSATSVATNTAPKRDREVAPVGHLVNRRSVQATDVSEMIRPTDQFQMPMTRDAAPAAPVANRIEWPAGETDTGVKSVGFEQPASTGVIKFTTHEWQSDSAK</sequence>
<dbReference type="InterPro" id="IPR051906">
    <property type="entry name" value="TolC-like"/>
</dbReference>
<comment type="subcellular location">
    <subcellularLocation>
        <location evidence="1">Cell outer membrane</location>
    </subcellularLocation>
</comment>
<gene>
    <name evidence="9" type="ORF">V22_31020</name>
</gene>
<dbReference type="InterPro" id="IPR003423">
    <property type="entry name" value="OMP_efflux"/>
</dbReference>
<name>A0A517TBU6_9PLAN</name>
<organism evidence="9 10">
    <name type="scientific">Calycomorphotria hydatis</name>
    <dbReference type="NCBI Taxonomy" id="2528027"/>
    <lineage>
        <taxon>Bacteria</taxon>
        <taxon>Pseudomonadati</taxon>
        <taxon>Planctomycetota</taxon>
        <taxon>Planctomycetia</taxon>
        <taxon>Planctomycetales</taxon>
        <taxon>Planctomycetaceae</taxon>
        <taxon>Calycomorphotria</taxon>
    </lineage>
</organism>
<evidence type="ECO:0000313" key="10">
    <source>
        <dbReference type="Proteomes" id="UP000319976"/>
    </source>
</evidence>
<evidence type="ECO:0000313" key="9">
    <source>
        <dbReference type="EMBL" id="QDT65840.1"/>
    </source>
</evidence>
<comment type="similarity">
    <text evidence="2">Belongs to the outer membrane factor (OMF) (TC 1.B.17) family.</text>
</comment>
<keyword evidence="4" id="KW-1134">Transmembrane beta strand</keyword>
<evidence type="ECO:0000256" key="2">
    <source>
        <dbReference type="ARBA" id="ARBA00007613"/>
    </source>
</evidence>
<dbReference type="EMBL" id="CP036316">
    <property type="protein sequence ID" value="QDT65840.1"/>
    <property type="molecule type" value="Genomic_DNA"/>
</dbReference>
<dbReference type="SUPFAM" id="SSF56954">
    <property type="entry name" value="Outer membrane efflux proteins (OEP)"/>
    <property type="match status" value="1"/>
</dbReference>
<dbReference type="GO" id="GO:0015288">
    <property type="term" value="F:porin activity"/>
    <property type="evidence" value="ECO:0007669"/>
    <property type="project" value="TreeGrafter"/>
</dbReference>
<keyword evidence="5" id="KW-0812">Transmembrane</keyword>
<keyword evidence="7" id="KW-0998">Cell outer membrane</keyword>
<evidence type="ECO:0000256" key="6">
    <source>
        <dbReference type="ARBA" id="ARBA00023136"/>
    </source>
</evidence>
<evidence type="ECO:0000256" key="4">
    <source>
        <dbReference type="ARBA" id="ARBA00022452"/>
    </source>
</evidence>
<evidence type="ECO:0000256" key="5">
    <source>
        <dbReference type="ARBA" id="ARBA00022692"/>
    </source>
</evidence>
<dbReference type="OrthoDB" id="229865at2"/>
<dbReference type="Pfam" id="PF02321">
    <property type="entry name" value="OEP"/>
    <property type="match status" value="1"/>
</dbReference>
<dbReference type="KEGG" id="chya:V22_31020"/>
<evidence type="ECO:0000256" key="8">
    <source>
        <dbReference type="SAM" id="MobiDB-lite"/>
    </source>
</evidence>
<dbReference type="Proteomes" id="UP000319976">
    <property type="component" value="Chromosome"/>
</dbReference>
<keyword evidence="10" id="KW-1185">Reference proteome</keyword>
<dbReference type="PROSITE" id="PS51257">
    <property type="entry name" value="PROKAR_LIPOPROTEIN"/>
    <property type="match status" value="1"/>
</dbReference>
<dbReference type="PANTHER" id="PTHR30026">
    <property type="entry name" value="OUTER MEMBRANE PROTEIN TOLC"/>
    <property type="match status" value="1"/>
</dbReference>
<keyword evidence="6" id="KW-0472">Membrane</keyword>
<dbReference type="RefSeq" id="WP_145264435.1">
    <property type="nucleotide sequence ID" value="NZ_CP036316.1"/>
</dbReference>
<dbReference type="AlphaFoldDB" id="A0A517TBU6"/>
<keyword evidence="3" id="KW-0813">Transport</keyword>
<dbReference type="GO" id="GO:0009279">
    <property type="term" value="C:cell outer membrane"/>
    <property type="evidence" value="ECO:0007669"/>
    <property type="project" value="UniProtKB-SubCell"/>
</dbReference>
<dbReference type="PANTHER" id="PTHR30026:SF23">
    <property type="entry name" value="TO APRF-PUTATIVE OUTER MEMBRANE EFFLUX PROTEIN OR SECRETED ALKALINE PHOSPHATASE-RELATED"/>
    <property type="match status" value="1"/>
</dbReference>
<proteinExistence type="inferred from homology"/>
<reference evidence="9 10" key="1">
    <citation type="submission" date="2019-02" db="EMBL/GenBank/DDBJ databases">
        <title>Deep-cultivation of Planctomycetes and their phenomic and genomic characterization uncovers novel biology.</title>
        <authorList>
            <person name="Wiegand S."/>
            <person name="Jogler M."/>
            <person name="Boedeker C."/>
            <person name="Pinto D."/>
            <person name="Vollmers J."/>
            <person name="Rivas-Marin E."/>
            <person name="Kohn T."/>
            <person name="Peeters S.H."/>
            <person name="Heuer A."/>
            <person name="Rast P."/>
            <person name="Oberbeckmann S."/>
            <person name="Bunk B."/>
            <person name="Jeske O."/>
            <person name="Meyerdierks A."/>
            <person name="Storesund J.E."/>
            <person name="Kallscheuer N."/>
            <person name="Luecker S."/>
            <person name="Lage O.M."/>
            <person name="Pohl T."/>
            <person name="Merkel B.J."/>
            <person name="Hornburger P."/>
            <person name="Mueller R.-W."/>
            <person name="Bruemmer F."/>
            <person name="Labrenz M."/>
            <person name="Spormann A.M."/>
            <person name="Op den Camp H."/>
            <person name="Overmann J."/>
            <person name="Amann R."/>
            <person name="Jetten M.S.M."/>
            <person name="Mascher T."/>
            <person name="Medema M.H."/>
            <person name="Devos D.P."/>
            <person name="Kaster A.-K."/>
            <person name="Ovreas L."/>
            <person name="Rohde M."/>
            <person name="Galperin M.Y."/>
            <person name="Jogler C."/>
        </authorList>
    </citation>
    <scope>NUCLEOTIDE SEQUENCE [LARGE SCALE GENOMIC DNA]</scope>
    <source>
        <strain evidence="9 10">V22</strain>
    </source>
</reference>
<dbReference type="GO" id="GO:1990281">
    <property type="term" value="C:efflux pump complex"/>
    <property type="evidence" value="ECO:0007669"/>
    <property type="project" value="TreeGrafter"/>
</dbReference>
<evidence type="ECO:0000256" key="1">
    <source>
        <dbReference type="ARBA" id="ARBA00004442"/>
    </source>
</evidence>
<dbReference type="GO" id="GO:0015562">
    <property type="term" value="F:efflux transmembrane transporter activity"/>
    <property type="evidence" value="ECO:0007669"/>
    <property type="project" value="InterPro"/>
</dbReference>
<protein>
    <submittedName>
        <fullName evidence="9">Outer membrane efflux protein</fullName>
    </submittedName>
</protein>
<accession>A0A517TBU6</accession>
<evidence type="ECO:0000256" key="3">
    <source>
        <dbReference type="ARBA" id="ARBA00022448"/>
    </source>
</evidence>
<evidence type="ECO:0000256" key="7">
    <source>
        <dbReference type="ARBA" id="ARBA00023237"/>
    </source>
</evidence>
<feature type="region of interest" description="Disordered" evidence="8">
    <location>
        <begin position="693"/>
        <end position="730"/>
    </location>
</feature>